<dbReference type="PIRSF" id="PIRSF030250">
    <property type="entry name" value="Ptase_At2g46880"/>
    <property type="match status" value="1"/>
</dbReference>
<reference evidence="2 3" key="1">
    <citation type="journal article" date="2009" name="Int. J. Syst. Evol. Microbiol.">
        <title>Paenibacillus contaminans sp. nov., isolated from a contaminated laboratory plate.</title>
        <authorList>
            <person name="Chou J.H."/>
            <person name="Lee J.H."/>
            <person name="Lin M.C."/>
            <person name="Chang P.S."/>
            <person name="Arun A.B."/>
            <person name="Young C.C."/>
            <person name="Chen W.M."/>
        </authorList>
    </citation>
    <scope>NUCLEOTIDE SEQUENCE [LARGE SCALE GENOMIC DNA]</scope>
    <source>
        <strain evidence="2 3">CKOBP-6</strain>
    </source>
</reference>
<dbReference type="Proteomes" id="UP000250369">
    <property type="component" value="Unassembled WGS sequence"/>
</dbReference>
<evidence type="ECO:0000259" key="1">
    <source>
        <dbReference type="Pfam" id="PF00149"/>
    </source>
</evidence>
<organism evidence="2 3">
    <name type="scientific">Paenibacillus contaminans</name>
    <dbReference type="NCBI Taxonomy" id="450362"/>
    <lineage>
        <taxon>Bacteria</taxon>
        <taxon>Bacillati</taxon>
        <taxon>Bacillota</taxon>
        <taxon>Bacilli</taxon>
        <taxon>Bacillales</taxon>
        <taxon>Paenibacillaceae</taxon>
        <taxon>Paenibacillus</taxon>
    </lineage>
</organism>
<dbReference type="InterPro" id="IPR029052">
    <property type="entry name" value="Metallo-depent_PP-like"/>
</dbReference>
<protein>
    <submittedName>
        <fullName evidence="2">Metallophosphoesterase</fullName>
    </submittedName>
</protein>
<keyword evidence="3" id="KW-1185">Reference proteome</keyword>
<evidence type="ECO:0000313" key="3">
    <source>
        <dbReference type="Proteomes" id="UP000250369"/>
    </source>
</evidence>
<dbReference type="OrthoDB" id="9816081at2"/>
<sequence length="328" mass="36910">MTTGESRLTGEAELKFRDNGTFTIVQFTDVHNGGGTPEDLRSFAMLEAILREERPDLVVYTGDQIRSRGPDPLAQFRQITSIAEKAGIPYAFTFGNHDSRRNVTRQELMDMESRRPLCLAQSGPEHVSGVGNYLLLVSASRSPEVAAVLYFIDSDRNAPESEVHDGRSEWIDRDKTDWYVRESDTLKRKFGRALPALLFCHIPMPEYEEVWNTQPCCGYKFDAVRCPGRNAGLFAAMVEKGDVIGTFAGHDHSNDYCGVLNGIRLCYGRVSGFNGKVQEGFQRGARIIRLREGERRFDTWIRLEDGSLVTRQPVHKPERQQGSLCGKA</sequence>
<dbReference type="SUPFAM" id="SSF56300">
    <property type="entry name" value="Metallo-dependent phosphatases"/>
    <property type="match status" value="1"/>
</dbReference>
<dbReference type="PANTHER" id="PTHR32440:SF11">
    <property type="entry name" value="METALLOPHOSPHOESTERASE DOMAIN-CONTAINING PROTEIN"/>
    <property type="match status" value="1"/>
</dbReference>
<feature type="domain" description="Calcineurin-like phosphoesterase" evidence="1">
    <location>
        <begin position="23"/>
        <end position="253"/>
    </location>
</feature>
<proteinExistence type="predicted"/>
<dbReference type="GO" id="GO:0016788">
    <property type="term" value="F:hydrolase activity, acting on ester bonds"/>
    <property type="evidence" value="ECO:0007669"/>
    <property type="project" value="TreeGrafter"/>
</dbReference>
<dbReference type="InterPro" id="IPR011230">
    <property type="entry name" value="PAP14/16/28/29"/>
</dbReference>
<name>A0A329ML83_9BACL</name>
<dbReference type="Gene3D" id="3.60.21.10">
    <property type="match status" value="1"/>
</dbReference>
<gene>
    <name evidence="2" type="ORF">DQG23_14310</name>
</gene>
<comment type="caution">
    <text evidence="2">The sequence shown here is derived from an EMBL/GenBank/DDBJ whole genome shotgun (WGS) entry which is preliminary data.</text>
</comment>
<accession>A0A329ML83</accession>
<dbReference type="PANTHER" id="PTHR32440">
    <property type="entry name" value="PHOSPHATASE DCR2-RELATED-RELATED"/>
    <property type="match status" value="1"/>
</dbReference>
<dbReference type="InterPro" id="IPR004843">
    <property type="entry name" value="Calcineurin-like_PHP"/>
</dbReference>
<dbReference type="EMBL" id="QMFB01000007">
    <property type="protein sequence ID" value="RAV20681.1"/>
    <property type="molecule type" value="Genomic_DNA"/>
</dbReference>
<dbReference type="GO" id="GO:0005737">
    <property type="term" value="C:cytoplasm"/>
    <property type="evidence" value="ECO:0007669"/>
    <property type="project" value="TreeGrafter"/>
</dbReference>
<dbReference type="AlphaFoldDB" id="A0A329ML83"/>
<dbReference type="CDD" id="cd07383">
    <property type="entry name" value="MPP_Dcr2"/>
    <property type="match status" value="1"/>
</dbReference>
<dbReference type="Pfam" id="PF00149">
    <property type="entry name" value="Metallophos"/>
    <property type="match status" value="1"/>
</dbReference>
<evidence type="ECO:0000313" key="2">
    <source>
        <dbReference type="EMBL" id="RAV20681.1"/>
    </source>
</evidence>
<dbReference type="RefSeq" id="WP_113031539.1">
    <property type="nucleotide sequence ID" value="NZ_QMFB01000007.1"/>
</dbReference>